<keyword evidence="7" id="KW-1185">Reference proteome</keyword>
<proteinExistence type="predicted"/>
<dbReference type="GO" id="GO:0005930">
    <property type="term" value="C:axoneme"/>
    <property type="evidence" value="ECO:0007669"/>
    <property type="project" value="UniProtKB-SubCell"/>
</dbReference>
<feature type="compositionally biased region" description="Acidic residues" evidence="5">
    <location>
        <begin position="620"/>
        <end position="630"/>
    </location>
</feature>
<feature type="repeat" description="TPR" evidence="4">
    <location>
        <begin position="330"/>
        <end position="363"/>
    </location>
</feature>
<feature type="compositionally biased region" description="Low complexity" evidence="5">
    <location>
        <begin position="497"/>
        <end position="506"/>
    </location>
</feature>
<feature type="region of interest" description="Disordered" evidence="5">
    <location>
        <begin position="484"/>
        <end position="576"/>
    </location>
</feature>
<dbReference type="Pfam" id="PF13181">
    <property type="entry name" value="TPR_8"/>
    <property type="match status" value="1"/>
</dbReference>
<comment type="caution">
    <text evidence="6">The sequence shown here is derived from an EMBL/GenBank/DDBJ whole genome shotgun (WGS) entry which is preliminary data.</text>
</comment>
<feature type="compositionally biased region" description="Polar residues" evidence="5">
    <location>
        <begin position="533"/>
        <end position="549"/>
    </location>
</feature>
<dbReference type="InterPro" id="IPR019734">
    <property type="entry name" value="TPR_rpt"/>
</dbReference>
<comment type="subcellular location">
    <subcellularLocation>
        <location evidence="1">Cytoplasm</location>
        <location evidence="1">Cytoskeleton</location>
        <location evidence="1">Cilium axoneme</location>
    </subcellularLocation>
</comment>
<dbReference type="AlphaFoldDB" id="A0A8X6GHD4"/>
<dbReference type="PANTHER" id="PTHR23040">
    <property type="match status" value="1"/>
</dbReference>
<evidence type="ECO:0000313" key="6">
    <source>
        <dbReference type="EMBL" id="GFR02015.1"/>
    </source>
</evidence>
<gene>
    <name evidence="6" type="primary">ttc25_0</name>
    <name evidence="6" type="ORF">TNCT_685961</name>
</gene>
<dbReference type="Gene3D" id="1.25.40.10">
    <property type="entry name" value="Tetratricopeptide repeat domain"/>
    <property type="match status" value="2"/>
</dbReference>
<name>A0A8X6GHD4_TRICU</name>
<dbReference type="Proteomes" id="UP000887116">
    <property type="component" value="Unassembled WGS sequence"/>
</dbReference>
<protein>
    <recommendedName>
        <fullName evidence="2">Outer dynein arm-docking complex subunit 4</fullName>
    </recommendedName>
    <alternativeName>
        <fullName evidence="3">Tetratricopeptide repeat protein 25</fullName>
    </alternativeName>
</protein>
<feature type="region of interest" description="Disordered" evidence="5">
    <location>
        <begin position="617"/>
        <end position="647"/>
    </location>
</feature>
<dbReference type="InterPro" id="IPR011990">
    <property type="entry name" value="TPR-like_helical_dom_sf"/>
</dbReference>
<feature type="compositionally biased region" description="Basic and acidic residues" evidence="5">
    <location>
        <begin position="522"/>
        <end position="531"/>
    </location>
</feature>
<evidence type="ECO:0000313" key="7">
    <source>
        <dbReference type="Proteomes" id="UP000887116"/>
    </source>
</evidence>
<keyword evidence="4" id="KW-0802">TPR repeat</keyword>
<feature type="compositionally biased region" description="Polar residues" evidence="5">
    <location>
        <begin position="631"/>
        <end position="647"/>
    </location>
</feature>
<dbReference type="SUPFAM" id="SSF48452">
    <property type="entry name" value="TPR-like"/>
    <property type="match status" value="2"/>
</dbReference>
<dbReference type="PROSITE" id="PS50005">
    <property type="entry name" value="TPR"/>
    <property type="match status" value="1"/>
</dbReference>
<sequence length="647" mass="74215">MVIYEDLEDEEATEKVSKFPITLHISEGNKLVHAFQYKKAMACFNVGLETQPNNIRCLLGKTKCLMGLGKYDEALQHAENIIKLDPRYSEAFALRGNAKYFKGNFEGSLRSFSSGLRNQPHSLTFRLGKQMCQKAIDNSIDPDVLLDHTDVTEVNKLLIDKTKKLDFRVRGNYFRKTSFANDLKFIKSVLHDKDLSSVSDKCQDLYQYLKGREEFWRTQEPDLTRRPLKRKRKKSSSKQLLDLALKQCTEAEKHLLKGDIEMCKKTCHKTLKFIEIHFKDMSSERSEIKTNIFHILGLACIFANDISSALKYHKLELKIAEGSGVVELKKKALFDIGEDYLKGGNFKQALMIFRQSLNFIESEEEKAIILYKIADCELHLDNLRNSAYFGRKSLTIAASCNDFRLQCDATMLLAEISINENDMDEAKNLYEDALQIAEENKDSRAIKIKDLIKFYESLIERARLEIERNISKKLEKKTTLKNMTDLEVTEAEEPHSMSDSSKSTDSNAELLDRTTTSNIDKNISEEIDKNISNKKGSFNFPDTQLYENSDTSEEKDDENILNEEDSLKPPVESQLSSRITYSDDDYNISKKKDHQNILTGESKIIYTESELRKRIKSFDLDSETSNESDNENTVNKNDSLNKSDPGS</sequence>
<organism evidence="6 7">
    <name type="scientific">Trichonephila clavata</name>
    <name type="common">Joro spider</name>
    <name type="synonym">Nephila clavata</name>
    <dbReference type="NCBI Taxonomy" id="2740835"/>
    <lineage>
        <taxon>Eukaryota</taxon>
        <taxon>Metazoa</taxon>
        <taxon>Ecdysozoa</taxon>
        <taxon>Arthropoda</taxon>
        <taxon>Chelicerata</taxon>
        <taxon>Arachnida</taxon>
        <taxon>Araneae</taxon>
        <taxon>Araneomorphae</taxon>
        <taxon>Entelegynae</taxon>
        <taxon>Araneoidea</taxon>
        <taxon>Nephilidae</taxon>
        <taxon>Trichonephila</taxon>
    </lineage>
</organism>
<dbReference type="InterPro" id="IPR040111">
    <property type="entry name" value="ODAD4"/>
</dbReference>
<evidence type="ECO:0000256" key="1">
    <source>
        <dbReference type="ARBA" id="ARBA00004430"/>
    </source>
</evidence>
<reference evidence="6" key="1">
    <citation type="submission" date="2020-07" db="EMBL/GenBank/DDBJ databases">
        <title>Multicomponent nature underlies the extraordinary mechanical properties of spider dragline silk.</title>
        <authorList>
            <person name="Kono N."/>
            <person name="Nakamura H."/>
            <person name="Mori M."/>
            <person name="Yoshida Y."/>
            <person name="Ohtoshi R."/>
            <person name="Malay A.D."/>
            <person name="Moran D.A.P."/>
            <person name="Tomita M."/>
            <person name="Numata K."/>
            <person name="Arakawa K."/>
        </authorList>
    </citation>
    <scope>NUCLEOTIDE SEQUENCE</scope>
</reference>
<dbReference type="EMBL" id="BMAO01025348">
    <property type="protein sequence ID" value="GFR02015.1"/>
    <property type="molecule type" value="Genomic_DNA"/>
</dbReference>
<evidence type="ECO:0000256" key="2">
    <source>
        <dbReference type="ARBA" id="ARBA00034139"/>
    </source>
</evidence>
<evidence type="ECO:0000256" key="5">
    <source>
        <dbReference type="SAM" id="MobiDB-lite"/>
    </source>
</evidence>
<feature type="compositionally biased region" description="Acidic residues" evidence="5">
    <location>
        <begin position="550"/>
        <end position="564"/>
    </location>
</feature>
<dbReference type="SMART" id="SM00028">
    <property type="entry name" value="TPR"/>
    <property type="match status" value="8"/>
</dbReference>
<dbReference type="OrthoDB" id="245563at2759"/>
<accession>A0A8X6GHD4</accession>
<evidence type="ECO:0000256" key="4">
    <source>
        <dbReference type="PROSITE-ProRule" id="PRU00339"/>
    </source>
</evidence>
<evidence type="ECO:0000256" key="3">
    <source>
        <dbReference type="ARBA" id="ARBA00034143"/>
    </source>
</evidence>